<evidence type="ECO:0000313" key="5">
    <source>
        <dbReference type="Proteomes" id="UP000433493"/>
    </source>
</evidence>
<dbReference type="PANTHER" id="PTHR10799">
    <property type="entry name" value="SNF2/RAD54 HELICASE FAMILY"/>
    <property type="match status" value="1"/>
</dbReference>
<dbReference type="InterPro" id="IPR027417">
    <property type="entry name" value="P-loop_NTPase"/>
</dbReference>
<dbReference type="InterPro" id="IPR049730">
    <property type="entry name" value="SNF2/RAD54-like_C"/>
</dbReference>
<name>A0A7J5B846_9MICO</name>
<protein>
    <submittedName>
        <fullName evidence="4">DEAD/DEAH box helicase</fullName>
    </submittedName>
</protein>
<dbReference type="GO" id="GO:0005524">
    <property type="term" value="F:ATP binding"/>
    <property type="evidence" value="ECO:0007669"/>
    <property type="project" value="InterPro"/>
</dbReference>
<dbReference type="PROSITE" id="PS51192">
    <property type="entry name" value="HELICASE_ATP_BIND_1"/>
    <property type="match status" value="1"/>
</dbReference>
<keyword evidence="4" id="KW-0547">Nucleotide-binding</keyword>
<proteinExistence type="predicted"/>
<sequence>MRKKKVKPRRKRVGRPSLGQRSRQSSRRNRKCFASFLPCWSLRRDSSSLIISRCCPCVRVFGVLGVNGSAGCEVAVTANSERIAEAARRIEEAAPGAAKHSQDKGEQQRILADVQDAAGDLAHFVWPEFVPASRALPSAAADVTERPTQRVNRTLPRDQTLRQGSGAIFVAEVLSQLQGVDGFEIEHQGDVREYRAALNPTIQVRTVETGDWFDLQVTVEIEGEQMEFAALFTALSLGDDAFVLPSGKYFPLVRPDFDRLRAILTEARALVDAGATTFDERIRVNRHNVDLWTELADLSIVTTQTSEWWQAIRQLADGTEDPDDGSGELGGLPRVDAPTGLRATLRDYQRDGLAWLHFLRTHRLGGILADDMGLGKTLQVIAMMEIAREENPEQAPFLVVAPTSVVSNWASECAKFAPGLKVSVISAMAGRRGKPLADSVRSAHVVLSSYALLRGEAEEYRALDWSGLVLDEAQQIKNPASHGHRAARMLGAPFTLVVTGTPLENNLLKLWSLTSLAAPGLLGNKARFTEFYRTPIEKEQDAEKLALLQRRLRPFLLRRTKDLVAADLPPKQEQVLEISLHPKHRKLYDVRFQRERQKILGLVGDVAGNRFQIFKSLTMLRQLALDPELVGAGSAPSAKLDALIELLTEAAEEGHRVLVLSHFTLFLGAARDRAEPAGLVSNYLDGSTTNRCEVIDDFRNGTAPVFFVSLKAGGFGLNLVEADYVVLLDPWWNPAATGPAPAFSPPTTSATCSLTDALPWLKSAWDNY</sequence>
<keyword evidence="1" id="KW-0378">Hydrolase</keyword>
<evidence type="ECO:0000313" key="4">
    <source>
        <dbReference type="EMBL" id="KAB1640572.1"/>
    </source>
</evidence>
<accession>A0A7J5B846</accession>
<reference evidence="4 5" key="1">
    <citation type="submission" date="2019-09" db="EMBL/GenBank/DDBJ databases">
        <title>Phylogeny of genus Pseudoclavibacter and closely related genus.</title>
        <authorList>
            <person name="Li Y."/>
        </authorList>
    </citation>
    <scope>NUCLEOTIDE SEQUENCE [LARGE SCALE GENOMIC DNA]</scope>
    <source>
        <strain evidence="4 5">KCTC 13959</strain>
    </source>
</reference>
<dbReference type="InterPro" id="IPR001650">
    <property type="entry name" value="Helicase_C-like"/>
</dbReference>
<dbReference type="Proteomes" id="UP000433493">
    <property type="component" value="Unassembled WGS sequence"/>
</dbReference>
<evidence type="ECO:0000259" key="3">
    <source>
        <dbReference type="PROSITE" id="PS51192"/>
    </source>
</evidence>
<dbReference type="InterPro" id="IPR014001">
    <property type="entry name" value="Helicase_ATP-bd"/>
</dbReference>
<evidence type="ECO:0000256" key="1">
    <source>
        <dbReference type="ARBA" id="ARBA00022801"/>
    </source>
</evidence>
<dbReference type="SMART" id="SM00487">
    <property type="entry name" value="DEXDc"/>
    <property type="match status" value="1"/>
</dbReference>
<keyword evidence="5" id="KW-1185">Reference proteome</keyword>
<dbReference type="Gene3D" id="3.40.50.300">
    <property type="entry name" value="P-loop containing nucleotide triphosphate hydrolases"/>
    <property type="match status" value="1"/>
</dbReference>
<dbReference type="AlphaFoldDB" id="A0A7J5B846"/>
<dbReference type="SUPFAM" id="SSF52540">
    <property type="entry name" value="P-loop containing nucleoside triphosphate hydrolases"/>
    <property type="match status" value="2"/>
</dbReference>
<dbReference type="Pfam" id="PF00176">
    <property type="entry name" value="SNF2-rel_dom"/>
    <property type="match status" value="1"/>
</dbReference>
<feature type="compositionally biased region" description="Basic residues" evidence="2">
    <location>
        <begin position="1"/>
        <end position="14"/>
    </location>
</feature>
<dbReference type="CDD" id="cd18793">
    <property type="entry name" value="SF2_C_SNF"/>
    <property type="match status" value="1"/>
</dbReference>
<feature type="domain" description="Helicase ATP-binding" evidence="3">
    <location>
        <begin position="357"/>
        <end position="520"/>
    </location>
</feature>
<dbReference type="InterPro" id="IPR000330">
    <property type="entry name" value="SNF2_N"/>
</dbReference>
<organism evidence="4 5">
    <name type="scientific">Gulosibacter chungangensis</name>
    <dbReference type="NCBI Taxonomy" id="979746"/>
    <lineage>
        <taxon>Bacteria</taxon>
        <taxon>Bacillati</taxon>
        <taxon>Actinomycetota</taxon>
        <taxon>Actinomycetes</taxon>
        <taxon>Micrococcales</taxon>
        <taxon>Microbacteriaceae</taxon>
        <taxon>Gulosibacter</taxon>
    </lineage>
</organism>
<keyword evidence="4" id="KW-0067">ATP-binding</keyword>
<feature type="region of interest" description="Disordered" evidence="2">
    <location>
        <begin position="1"/>
        <end position="26"/>
    </location>
</feature>
<dbReference type="EMBL" id="WBKB01000014">
    <property type="protein sequence ID" value="KAB1640572.1"/>
    <property type="molecule type" value="Genomic_DNA"/>
</dbReference>
<dbReference type="Pfam" id="PF00271">
    <property type="entry name" value="Helicase_C"/>
    <property type="match status" value="1"/>
</dbReference>
<dbReference type="OrthoDB" id="9760715at2"/>
<keyword evidence="4" id="KW-0347">Helicase</keyword>
<evidence type="ECO:0000256" key="2">
    <source>
        <dbReference type="SAM" id="MobiDB-lite"/>
    </source>
</evidence>
<dbReference type="GO" id="GO:0004386">
    <property type="term" value="F:helicase activity"/>
    <property type="evidence" value="ECO:0007669"/>
    <property type="project" value="UniProtKB-KW"/>
</dbReference>
<dbReference type="InterPro" id="IPR038718">
    <property type="entry name" value="SNF2-like_sf"/>
</dbReference>
<dbReference type="Gene3D" id="3.40.50.10810">
    <property type="entry name" value="Tandem AAA-ATPase domain"/>
    <property type="match status" value="1"/>
</dbReference>
<gene>
    <name evidence="4" type="ORF">F8O05_14500</name>
</gene>
<comment type="caution">
    <text evidence="4">The sequence shown here is derived from an EMBL/GenBank/DDBJ whole genome shotgun (WGS) entry which is preliminary data.</text>
</comment>
<dbReference type="GO" id="GO:0016787">
    <property type="term" value="F:hydrolase activity"/>
    <property type="evidence" value="ECO:0007669"/>
    <property type="project" value="UniProtKB-KW"/>
</dbReference>